<feature type="binding site" evidence="7">
    <location>
        <position position="180"/>
    </location>
    <ligand>
        <name>substrate</name>
    </ligand>
</feature>
<evidence type="ECO:0000256" key="7">
    <source>
        <dbReference type="PIRSR" id="PIRSR000705-2"/>
    </source>
</evidence>
<dbReference type="InterPro" id="IPR031314">
    <property type="entry name" value="DNK_dom"/>
</dbReference>
<evidence type="ECO:0000313" key="12">
    <source>
        <dbReference type="Proteomes" id="UP000007879"/>
    </source>
</evidence>
<keyword evidence="4" id="KW-0418">Kinase</keyword>
<feature type="binding site" evidence="7">
    <location>
        <position position="90"/>
    </location>
    <ligand>
        <name>substrate</name>
    </ligand>
</feature>
<gene>
    <name evidence="11" type="primary">100641153</name>
</gene>
<evidence type="ECO:0000256" key="8">
    <source>
        <dbReference type="PIRSR" id="PIRSR000705-3"/>
    </source>
</evidence>
<dbReference type="GO" id="GO:0005524">
    <property type="term" value="F:ATP binding"/>
    <property type="evidence" value="ECO:0007669"/>
    <property type="project" value="UniProtKB-KW"/>
</dbReference>
<evidence type="ECO:0000256" key="5">
    <source>
        <dbReference type="ARBA" id="ARBA00022840"/>
    </source>
</evidence>
<accession>A0A1X7SFV5</accession>
<feature type="binding site" evidence="8">
    <location>
        <begin position="171"/>
        <end position="175"/>
    </location>
    <ligand>
        <name>ATP</name>
        <dbReference type="ChEBI" id="CHEBI:30616"/>
    </ligand>
</feature>
<dbReference type="EnsemblMetazoa" id="XM_003392047.3">
    <property type="protein sequence ID" value="XP_003392095.3"/>
    <property type="gene ID" value="LOC100641153"/>
</dbReference>
<evidence type="ECO:0000256" key="1">
    <source>
        <dbReference type="ARBA" id="ARBA00007420"/>
    </source>
</evidence>
<dbReference type="GO" id="GO:0005739">
    <property type="term" value="C:mitochondrion"/>
    <property type="evidence" value="ECO:0007669"/>
    <property type="project" value="TreeGrafter"/>
</dbReference>
<dbReference type="Proteomes" id="UP000007879">
    <property type="component" value="Unassembled WGS sequence"/>
</dbReference>
<feature type="binding site" evidence="8">
    <location>
        <begin position="43"/>
        <end position="51"/>
    </location>
    <ligand>
        <name>ATP</name>
        <dbReference type="ChEBI" id="CHEBI:30616"/>
    </ligand>
</feature>
<dbReference type="GO" id="GO:0019136">
    <property type="term" value="F:deoxynucleoside kinase activity"/>
    <property type="evidence" value="ECO:0007669"/>
    <property type="project" value="InterPro"/>
</dbReference>
<keyword evidence="5 8" id="KW-0067">ATP-binding</keyword>
<proteinExistence type="inferred from homology"/>
<dbReference type="STRING" id="400682.A0A1X7SFV5"/>
<feature type="binding site" evidence="7">
    <location>
        <position position="67"/>
    </location>
    <ligand>
        <name>substrate</name>
    </ligand>
</feature>
<dbReference type="KEGG" id="aqu:100641153"/>
<evidence type="ECO:0000259" key="10">
    <source>
        <dbReference type="Pfam" id="PF01712"/>
    </source>
</evidence>
<dbReference type="PIRSF" id="PIRSF000705">
    <property type="entry name" value="DNK"/>
    <property type="match status" value="1"/>
</dbReference>
<dbReference type="FunFam" id="3.40.50.300:FF:000659">
    <property type="entry name" value="Deoxyguanosine kinase"/>
    <property type="match status" value="1"/>
</dbReference>
<dbReference type="OrthoDB" id="567086at2759"/>
<evidence type="ECO:0000256" key="3">
    <source>
        <dbReference type="ARBA" id="ARBA00022741"/>
    </source>
</evidence>
<dbReference type="PANTHER" id="PTHR10513">
    <property type="entry name" value="DEOXYNUCLEOSIDE KINASE"/>
    <property type="match status" value="1"/>
</dbReference>
<evidence type="ECO:0000256" key="6">
    <source>
        <dbReference type="PIRSR" id="PIRSR000705-1"/>
    </source>
</evidence>
<dbReference type="InParanoid" id="A0A1X7SFV5"/>
<dbReference type="InterPro" id="IPR050566">
    <property type="entry name" value="Deoxyribonucleoside_kinase"/>
</dbReference>
<evidence type="ECO:0000256" key="4">
    <source>
        <dbReference type="ARBA" id="ARBA00022777"/>
    </source>
</evidence>
<feature type="binding site" evidence="7">
    <location>
        <position position="115"/>
    </location>
    <ligand>
        <name>substrate</name>
    </ligand>
</feature>
<evidence type="ECO:0000256" key="9">
    <source>
        <dbReference type="SAM" id="MobiDB-lite"/>
    </source>
</evidence>
<dbReference type="CDD" id="cd01673">
    <property type="entry name" value="dNK"/>
    <property type="match status" value="1"/>
</dbReference>
<dbReference type="Gene3D" id="3.40.50.300">
    <property type="entry name" value="P-loop containing nucleotide triphosphate hydrolases"/>
    <property type="match status" value="1"/>
</dbReference>
<keyword evidence="12" id="KW-1185">Reference proteome</keyword>
<name>A0A1X7SFV5_AMPQE</name>
<reference evidence="11" key="2">
    <citation type="submission" date="2017-05" db="UniProtKB">
        <authorList>
            <consortium name="EnsemblMetazoa"/>
        </authorList>
    </citation>
    <scope>IDENTIFICATION</scope>
</reference>
<reference evidence="12" key="1">
    <citation type="journal article" date="2010" name="Nature">
        <title>The Amphimedon queenslandica genome and the evolution of animal complexity.</title>
        <authorList>
            <person name="Srivastava M."/>
            <person name="Simakov O."/>
            <person name="Chapman J."/>
            <person name="Fahey B."/>
            <person name="Gauthier M.E."/>
            <person name="Mitros T."/>
            <person name="Richards G.S."/>
            <person name="Conaco C."/>
            <person name="Dacre M."/>
            <person name="Hellsten U."/>
            <person name="Larroux C."/>
            <person name="Putnam N.H."/>
            <person name="Stanke M."/>
            <person name="Adamska M."/>
            <person name="Darling A."/>
            <person name="Degnan S.M."/>
            <person name="Oakley T.H."/>
            <person name="Plachetzki D.C."/>
            <person name="Zhai Y."/>
            <person name="Adamski M."/>
            <person name="Calcino A."/>
            <person name="Cummins S.F."/>
            <person name="Goodstein D.M."/>
            <person name="Harris C."/>
            <person name="Jackson D.J."/>
            <person name="Leys S.P."/>
            <person name="Shu S."/>
            <person name="Woodcroft B.J."/>
            <person name="Vervoort M."/>
            <person name="Kosik K.S."/>
            <person name="Manning G."/>
            <person name="Degnan B.M."/>
            <person name="Rokhsar D.S."/>
        </authorList>
    </citation>
    <scope>NUCLEOTIDE SEQUENCE [LARGE SCALE GENOMIC DNA]</scope>
</reference>
<evidence type="ECO:0000256" key="2">
    <source>
        <dbReference type="ARBA" id="ARBA00022679"/>
    </source>
</evidence>
<protein>
    <recommendedName>
        <fullName evidence="10">Deoxynucleoside kinase domain-containing protein</fullName>
    </recommendedName>
</protein>
<feature type="binding site" evidence="7">
    <location>
        <position position="120"/>
    </location>
    <ligand>
        <name>substrate</name>
    </ligand>
</feature>
<evidence type="ECO:0000313" key="11">
    <source>
        <dbReference type="EnsemblMetazoa" id="Aqu2.1.00967_001"/>
    </source>
</evidence>
<feature type="active site" description="Proton acceptor" evidence="6">
    <location>
        <position position="114"/>
    </location>
</feature>
<dbReference type="PANTHER" id="PTHR10513:SF35">
    <property type="entry name" value="DEOXYADENOSINE KINASE"/>
    <property type="match status" value="1"/>
</dbReference>
<feature type="binding site" evidence="7">
    <location>
        <position position="79"/>
    </location>
    <ligand>
        <name>substrate</name>
    </ligand>
</feature>
<dbReference type="InterPro" id="IPR027417">
    <property type="entry name" value="P-loop_NTPase"/>
</dbReference>
<keyword evidence="2" id="KW-0808">Transferase</keyword>
<comment type="similarity">
    <text evidence="1">Belongs to the DCK/DGK family.</text>
</comment>
<keyword evidence="3 8" id="KW-0547">Nucleotide-binding</keyword>
<dbReference type="AlphaFoldDB" id="A0A1X7SFV5"/>
<feature type="compositionally biased region" description="Low complexity" evidence="9">
    <location>
        <begin position="11"/>
        <end position="23"/>
    </location>
</feature>
<organism evidence="11">
    <name type="scientific">Amphimedon queenslandica</name>
    <name type="common">Sponge</name>
    <dbReference type="NCBI Taxonomy" id="400682"/>
    <lineage>
        <taxon>Eukaryota</taxon>
        <taxon>Metazoa</taxon>
        <taxon>Porifera</taxon>
        <taxon>Demospongiae</taxon>
        <taxon>Heteroscleromorpha</taxon>
        <taxon>Haplosclerida</taxon>
        <taxon>Niphatidae</taxon>
        <taxon>Amphimedon</taxon>
    </lineage>
</organism>
<dbReference type="SUPFAM" id="SSF52540">
    <property type="entry name" value="P-loop containing nucleoside triphosphate hydrolases"/>
    <property type="match status" value="1"/>
</dbReference>
<dbReference type="EnsemblMetazoa" id="Aqu2.1.00967_001">
    <property type="protein sequence ID" value="Aqu2.1.00967_001"/>
    <property type="gene ID" value="Aqu2.1.00967"/>
</dbReference>
<dbReference type="Pfam" id="PF01712">
    <property type="entry name" value="dNK"/>
    <property type="match status" value="1"/>
</dbReference>
<feature type="domain" description="Deoxynucleoside kinase" evidence="10">
    <location>
        <begin position="39"/>
        <end position="227"/>
    </location>
</feature>
<dbReference type="InterPro" id="IPR002624">
    <property type="entry name" value="DCK/DGK"/>
</dbReference>
<feature type="region of interest" description="Disordered" evidence="9">
    <location>
        <begin position="1"/>
        <end position="26"/>
    </location>
</feature>
<sequence>MIGEEESLKASKSCSTGQSSSRSGLLTMDQKHSSSDIFISISGLIGAGKSTLATKLAEKMGLPCFYEPVMDNEYLADFYKDPARYSFPLQIYLLNRRFQQHQSIIWQGQGGVQDRTIYEDSVFARVLMESNLMEEREYRTYLSLFSNMSNFMKKPNLIVHLDVSPEESLRRIKNRSRDCESSITLEYLQNLHKAYEVFIADIARIIPVIRVNYERFRTTEEMADMIVR</sequence>